<evidence type="ECO:0000313" key="5">
    <source>
        <dbReference type="Proteomes" id="UP000266934"/>
    </source>
</evidence>
<dbReference type="AlphaFoldDB" id="A0A348FWX1"/>
<feature type="region of interest" description="Disordered" evidence="2">
    <location>
        <begin position="25"/>
        <end position="44"/>
    </location>
</feature>
<dbReference type="Proteomes" id="UP000266934">
    <property type="component" value="Chromosome"/>
</dbReference>
<keyword evidence="1" id="KW-0802">TPR repeat</keyword>
<keyword evidence="3" id="KW-0732">Signal</keyword>
<name>A0A348FWX1_9HYPH</name>
<dbReference type="PROSITE" id="PS50005">
    <property type="entry name" value="TPR"/>
    <property type="match status" value="1"/>
</dbReference>
<evidence type="ECO:0000256" key="3">
    <source>
        <dbReference type="SAM" id="SignalP"/>
    </source>
</evidence>
<evidence type="ECO:0000256" key="2">
    <source>
        <dbReference type="SAM" id="MobiDB-lite"/>
    </source>
</evidence>
<dbReference type="SUPFAM" id="SSF48452">
    <property type="entry name" value="TPR-like"/>
    <property type="match status" value="1"/>
</dbReference>
<dbReference type="InterPro" id="IPR011990">
    <property type="entry name" value="TPR-like_helical_dom_sf"/>
</dbReference>
<dbReference type="EMBL" id="AP018907">
    <property type="protein sequence ID" value="BBF91804.1"/>
    <property type="molecule type" value="Genomic_DNA"/>
</dbReference>
<dbReference type="RefSeq" id="WP_244600085.1">
    <property type="nucleotide sequence ID" value="NZ_AP018907.1"/>
</dbReference>
<protein>
    <submittedName>
        <fullName evidence="4">Uncharacterized protein</fullName>
    </submittedName>
</protein>
<sequence>MMLPSRPLTAALLALAFVLPVAAQSPLRPPERPPEPPQELKRPTGRADLDRLFTLLQHAPDRDTAKLVEARIWGQWFSSGSDTADLLMARARAAMDDNDTEVALQLLDALVTVVPDYVEAWNRRATVNYMRKDYGSALHDVAETLAREPRHFGALVGLGLILEDIGQEKQALEAFRQALAINPYLERVPDLIKQLAPKVEGREI</sequence>
<accession>A0A348FWX1</accession>
<feature type="repeat" description="TPR" evidence="1">
    <location>
        <begin position="152"/>
        <end position="185"/>
    </location>
</feature>
<feature type="chain" id="PRO_5016888855" evidence="3">
    <location>
        <begin position="24"/>
        <end position="204"/>
    </location>
</feature>
<dbReference type="Pfam" id="PF13432">
    <property type="entry name" value="TPR_16"/>
    <property type="match status" value="1"/>
</dbReference>
<dbReference type="Gene3D" id="1.25.40.10">
    <property type="entry name" value="Tetratricopeptide repeat domain"/>
    <property type="match status" value="1"/>
</dbReference>
<dbReference type="SMART" id="SM00028">
    <property type="entry name" value="TPR"/>
    <property type="match status" value="3"/>
</dbReference>
<gene>
    <name evidence="4" type="ORF">BLTE_04890</name>
</gene>
<organism evidence="4 5">
    <name type="scientific">Blastochloris tepida</name>
    <dbReference type="NCBI Taxonomy" id="2233851"/>
    <lineage>
        <taxon>Bacteria</taxon>
        <taxon>Pseudomonadati</taxon>
        <taxon>Pseudomonadota</taxon>
        <taxon>Alphaproteobacteria</taxon>
        <taxon>Hyphomicrobiales</taxon>
        <taxon>Blastochloridaceae</taxon>
        <taxon>Blastochloris</taxon>
    </lineage>
</organism>
<dbReference type="InterPro" id="IPR019734">
    <property type="entry name" value="TPR_rpt"/>
</dbReference>
<evidence type="ECO:0000313" key="4">
    <source>
        <dbReference type="EMBL" id="BBF91804.1"/>
    </source>
</evidence>
<dbReference type="KEGG" id="blag:BLTE_04890"/>
<feature type="compositionally biased region" description="Basic and acidic residues" evidence="2">
    <location>
        <begin position="29"/>
        <end position="44"/>
    </location>
</feature>
<feature type="signal peptide" evidence="3">
    <location>
        <begin position="1"/>
        <end position="23"/>
    </location>
</feature>
<keyword evidence="5" id="KW-1185">Reference proteome</keyword>
<reference evidence="4 5" key="1">
    <citation type="submission" date="2018-08" db="EMBL/GenBank/DDBJ databases">
        <title>Complete genome sequencing of Blastochloris tepida GI.</title>
        <authorList>
            <person name="Tsukatani Y."/>
            <person name="Mori H."/>
        </authorList>
    </citation>
    <scope>NUCLEOTIDE SEQUENCE [LARGE SCALE GENOMIC DNA]</scope>
    <source>
        <strain evidence="4 5">GI</strain>
    </source>
</reference>
<evidence type="ECO:0000256" key="1">
    <source>
        <dbReference type="PROSITE-ProRule" id="PRU00339"/>
    </source>
</evidence>
<proteinExistence type="predicted"/>